<gene>
    <name evidence="3" type="ORF">HB662_05075</name>
</gene>
<dbReference type="EMBL" id="JAAVTX010000002">
    <property type="protein sequence ID" value="NKE44137.1"/>
    <property type="molecule type" value="Genomic_DNA"/>
</dbReference>
<keyword evidence="1" id="KW-0732">Signal</keyword>
<proteinExistence type="predicted"/>
<keyword evidence="4" id="KW-1185">Reference proteome</keyword>
<feature type="signal peptide" evidence="1">
    <location>
        <begin position="1"/>
        <end position="25"/>
    </location>
</feature>
<organism evidence="3 4">
    <name type="scientific">Falsiroseomonas frigidaquae</name>
    <dbReference type="NCBI Taxonomy" id="487318"/>
    <lineage>
        <taxon>Bacteria</taxon>
        <taxon>Pseudomonadati</taxon>
        <taxon>Pseudomonadota</taxon>
        <taxon>Alphaproteobacteria</taxon>
        <taxon>Acetobacterales</taxon>
        <taxon>Roseomonadaceae</taxon>
        <taxon>Falsiroseomonas</taxon>
    </lineage>
</organism>
<dbReference type="Pfam" id="PF13229">
    <property type="entry name" value="Beta_helix"/>
    <property type="match status" value="1"/>
</dbReference>
<dbReference type="SMART" id="SM00710">
    <property type="entry name" value="PbH1"/>
    <property type="match status" value="7"/>
</dbReference>
<comment type="caution">
    <text evidence="3">The sequence shown here is derived from an EMBL/GenBank/DDBJ whole genome shotgun (WGS) entry which is preliminary data.</text>
</comment>
<protein>
    <submittedName>
        <fullName evidence="3">Right-handed parallel beta-helix repeat-containing protein</fullName>
    </submittedName>
</protein>
<evidence type="ECO:0000259" key="2">
    <source>
        <dbReference type="Pfam" id="PF13229"/>
    </source>
</evidence>
<feature type="chain" id="PRO_5045146158" evidence="1">
    <location>
        <begin position="26"/>
        <end position="485"/>
    </location>
</feature>
<name>A0ABX1EWK9_9PROT</name>
<dbReference type="SUPFAM" id="SSF51126">
    <property type="entry name" value="Pectin lyase-like"/>
    <property type="match status" value="1"/>
</dbReference>
<dbReference type="InterPro" id="IPR011050">
    <property type="entry name" value="Pectin_lyase_fold/virulence"/>
</dbReference>
<evidence type="ECO:0000313" key="4">
    <source>
        <dbReference type="Proteomes" id="UP000765160"/>
    </source>
</evidence>
<dbReference type="InterPro" id="IPR006626">
    <property type="entry name" value="PbH1"/>
</dbReference>
<evidence type="ECO:0000313" key="3">
    <source>
        <dbReference type="EMBL" id="NKE44137.1"/>
    </source>
</evidence>
<accession>A0ABX1EWK9</accession>
<sequence>MTAMPKLRHLMALFVLSVPAPPALATPPGCPSDAIRLDPGTDLRAAAAQAEEGAAFCITAGTHRLQSIVPRRGQRFHGEPGAILNGARPVRAWRRAGRHWVAEGQDQQGQRKFPERCVDTMPRCSHPETVFLDDVPLRHVASLRHLVPGTFFLDYATRRLHLADDPTGRRVEASVAPYAFRGGASDVTIANLVIEKYSSPIQAGAVGHDIPSRRWLVQGNEIRLNHGIGLVIGTESRALGNRLLRNGNMGAGCVGNDILFEGNEIAGNGHFSGVDVLWEGGGAKCALTRGLVVRGNHLHGNHGMGFWTDIDNIGTLYEGNLVEDNSMGGLSHEISYAAVIRDNRFRGNGYGFARWLWGGAIQIQNSQDVQVHGNRIEVTGPGNGITLIQQDRGEGAHGPYLTRNNIVRDNRIVLQRAGQPGASGLIADHDIPLMQRGNNVFDGNQYFAADPAALHWGWVDRFLDWNTFRRASGLERNGRLQRLPR</sequence>
<dbReference type="Gene3D" id="2.160.20.10">
    <property type="entry name" value="Single-stranded right-handed beta-helix, Pectin lyase-like"/>
    <property type="match status" value="1"/>
</dbReference>
<dbReference type="Proteomes" id="UP000765160">
    <property type="component" value="Unassembled WGS sequence"/>
</dbReference>
<dbReference type="InterPro" id="IPR012334">
    <property type="entry name" value="Pectin_lyas_fold"/>
</dbReference>
<feature type="domain" description="Right handed beta helix" evidence="2">
    <location>
        <begin position="214"/>
        <end position="366"/>
    </location>
</feature>
<evidence type="ECO:0000256" key="1">
    <source>
        <dbReference type="SAM" id="SignalP"/>
    </source>
</evidence>
<reference evidence="3 4" key="1">
    <citation type="submission" date="2020-03" db="EMBL/GenBank/DDBJ databases">
        <title>Roseomonas selenitidurans sp. nov. isolated from soil.</title>
        <authorList>
            <person name="Liu H."/>
        </authorList>
    </citation>
    <scope>NUCLEOTIDE SEQUENCE [LARGE SCALE GENOMIC DNA]</scope>
    <source>
        <strain evidence="3 4">JCM 15073</strain>
    </source>
</reference>
<dbReference type="InterPro" id="IPR039448">
    <property type="entry name" value="Beta_helix"/>
</dbReference>
<dbReference type="RefSeq" id="WP_168047856.1">
    <property type="nucleotide sequence ID" value="NZ_JAATJR010000002.1"/>
</dbReference>